<gene>
    <name evidence="9" type="primary">pcp</name>
    <name evidence="12" type="ORF">AOB60_10860</name>
</gene>
<evidence type="ECO:0000256" key="2">
    <source>
        <dbReference type="ARBA" id="ARBA00002280"/>
    </source>
</evidence>
<dbReference type="PROSITE" id="PS01333">
    <property type="entry name" value="PYRASE_GLU"/>
    <property type="match status" value="1"/>
</dbReference>
<accession>A0A2N8PJL6</accession>
<dbReference type="GO" id="GO:0006508">
    <property type="term" value="P:proteolysis"/>
    <property type="evidence" value="ECO:0007669"/>
    <property type="project" value="UniProtKB-KW"/>
</dbReference>
<evidence type="ECO:0000256" key="8">
    <source>
        <dbReference type="ARBA" id="ARBA00022807"/>
    </source>
</evidence>
<dbReference type="NCBIfam" id="TIGR00504">
    <property type="entry name" value="pyro_pdase"/>
    <property type="match status" value="1"/>
</dbReference>
<protein>
    <recommendedName>
        <fullName evidence="9">Pyrrolidone-carboxylate peptidase</fullName>
        <ecNumber evidence="9">3.4.19.3</ecNumber>
    </recommendedName>
    <alternativeName>
        <fullName evidence="9">5-oxoprolyl-peptidase</fullName>
    </alternativeName>
    <alternativeName>
        <fullName evidence="9">Pyroglutamyl-peptidase I</fullName>
        <shortName evidence="9">PGP-I</shortName>
        <shortName evidence="9">Pyrase</shortName>
    </alternativeName>
</protein>
<name>A0A2N8PJL6_STRNR</name>
<keyword evidence="13" id="KW-1185">Reference proteome</keyword>
<dbReference type="Pfam" id="PF01470">
    <property type="entry name" value="Peptidase_C15"/>
    <property type="match status" value="1"/>
</dbReference>
<evidence type="ECO:0000256" key="6">
    <source>
        <dbReference type="ARBA" id="ARBA00022670"/>
    </source>
</evidence>
<comment type="catalytic activity">
    <reaction evidence="1 9 10">
        <text>Release of an N-terminal pyroglutamyl group from a polypeptide, the second amino acid generally not being Pro.</text>
        <dbReference type="EC" id="3.4.19.3"/>
    </reaction>
</comment>
<evidence type="ECO:0000256" key="10">
    <source>
        <dbReference type="PROSITE-ProRule" id="PRU10076"/>
    </source>
</evidence>
<evidence type="ECO:0000256" key="9">
    <source>
        <dbReference type="HAMAP-Rule" id="MF_00417"/>
    </source>
</evidence>
<dbReference type="RefSeq" id="WP_102923566.1">
    <property type="nucleotide sequence ID" value="NZ_LJSN01000002.1"/>
</dbReference>
<sequence>MTSTTPPSRTTPTPPTRVLFTGFEPFGGEATNPSWRAVRAAVAAPLDGLALHAAELPCVYGESLTALRTAIDEVGPDIVVCVGQAGGRPDLTVERVALNVDDARIPDNAGAEPIDAPIVPGGPAAYFATLPIKACVAAVRAAGLPASVSNTAGTFVCNHVFYGLAHLIATELPHVRGGFVHIPYAPEQVTDRAQPSLPVDAVATALREIAVTAARTRTDLRVAEGATH</sequence>
<comment type="similarity">
    <text evidence="4 9">Belongs to the peptidase C15 family.</text>
</comment>
<dbReference type="HAMAP" id="MF_00417">
    <property type="entry name" value="Pyrrolid_peptidase"/>
    <property type="match status" value="1"/>
</dbReference>
<evidence type="ECO:0000256" key="11">
    <source>
        <dbReference type="PROSITE-ProRule" id="PRU10077"/>
    </source>
</evidence>
<evidence type="ECO:0000256" key="5">
    <source>
        <dbReference type="ARBA" id="ARBA00022490"/>
    </source>
</evidence>
<feature type="active site" evidence="9">
    <location>
        <position position="181"/>
    </location>
</feature>
<dbReference type="PRINTS" id="PR00706">
    <property type="entry name" value="PYROGLUPTASE"/>
</dbReference>
<feature type="active site" evidence="9 11">
    <location>
        <position position="157"/>
    </location>
</feature>
<keyword evidence="5 9" id="KW-0963">Cytoplasm</keyword>
<reference evidence="13" key="1">
    <citation type="submission" date="2015-09" db="EMBL/GenBank/DDBJ databases">
        <authorList>
            <person name="Graham D.E."/>
            <person name="Mahan K.M."/>
            <person name="Klingeman D.M."/>
            <person name="Fida T."/>
            <person name="Giannone R.J."/>
            <person name="Hettich R.L."/>
            <person name="Parry R.J."/>
            <person name="Spain J.C."/>
        </authorList>
    </citation>
    <scope>NUCLEOTIDE SEQUENCE [LARGE SCALE GENOMIC DNA]</scope>
    <source>
        <strain evidence="13">JCM 4701</strain>
    </source>
</reference>
<evidence type="ECO:0000256" key="1">
    <source>
        <dbReference type="ARBA" id="ARBA00001770"/>
    </source>
</evidence>
<evidence type="ECO:0000256" key="4">
    <source>
        <dbReference type="ARBA" id="ARBA00006641"/>
    </source>
</evidence>
<evidence type="ECO:0000313" key="12">
    <source>
        <dbReference type="EMBL" id="PNE41191.1"/>
    </source>
</evidence>
<dbReference type="PANTHER" id="PTHR23402">
    <property type="entry name" value="PROTEASE FAMILY C15 PYROGLUTAMYL-PEPTIDASE I-RELATED"/>
    <property type="match status" value="1"/>
</dbReference>
<comment type="subcellular location">
    <subcellularLocation>
        <location evidence="3 9">Cytoplasm</location>
    </subcellularLocation>
</comment>
<dbReference type="InterPro" id="IPR033693">
    <property type="entry name" value="PGPEP1_Glu_AS"/>
</dbReference>
<dbReference type="CDD" id="cd00501">
    <property type="entry name" value="Peptidase_C15"/>
    <property type="match status" value="1"/>
</dbReference>
<dbReference type="Proteomes" id="UP000236047">
    <property type="component" value="Unassembled WGS sequence"/>
</dbReference>
<dbReference type="SUPFAM" id="SSF53182">
    <property type="entry name" value="Pyrrolidone carboxyl peptidase (pyroglutamate aminopeptidase)"/>
    <property type="match status" value="1"/>
</dbReference>
<comment type="caution">
    <text evidence="12">The sequence shown here is derived from an EMBL/GenBank/DDBJ whole genome shotgun (WGS) entry which is preliminary data.</text>
</comment>
<comment type="function">
    <text evidence="2 9">Removes 5-oxoproline from various penultimate amino acid residues except L-proline.</text>
</comment>
<dbReference type="InterPro" id="IPR036440">
    <property type="entry name" value="Peptidase_C15-like_sf"/>
</dbReference>
<dbReference type="InterPro" id="IPR000816">
    <property type="entry name" value="Peptidase_C15"/>
</dbReference>
<dbReference type="FunFam" id="3.40.630.20:FF:000001">
    <property type="entry name" value="Pyrrolidone-carboxylate peptidase"/>
    <property type="match status" value="1"/>
</dbReference>
<dbReference type="InterPro" id="IPR029762">
    <property type="entry name" value="PGP-I_bact-type"/>
</dbReference>
<dbReference type="EMBL" id="LJSN01000002">
    <property type="protein sequence ID" value="PNE41191.1"/>
    <property type="molecule type" value="Genomic_DNA"/>
</dbReference>
<dbReference type="GO" id="GO:0016920">
    <property type="term" value="F:pyroglutamyl-peptidase activity"/>
    <property type="evidence" value="ECO:0007669"/>
    <property type="project" value="UniProtKB-UniRule"/>
</dbReference>
<feature type="active site" evidence="9 10">
    <location>
        <position position="94"/>
    </location>
</feature>
<dbReference type="InterPro" id="IPR033694">
    <property type="entry name" value="PGPEP1_Cys_AS"/>
</dbReference>
<proteinExistence type="inferred from homology"/>
<keyword evidence="7 9" id="KW-0378">Hydrolase</keyword>
<keyword evidence="8 9" id="KW-0788">Thiol protease</keyword>
<evidence type="ECO:0000313" key="13">
    <source>
        <dbReference type="Proteomes" id="UP000236047"/>
    </source>
</evidence>
<organism evidence="12 13">
    <name type="scientific">Streptomyces noursei</name>
    <name type="common">Streptomyces albulus</name>
    <dbReference type="NCBI Taxonomy" id="1971"/>
    <lineage>
        <taxon>Bacteria</taxon>
        <taxon>Bacillati</taxon>
        <taxon>Actinomycetota</taxon>
        <taxon>Actinomycetes</taxon>
        <taxon>Kitasatosporales</taxon>
        <taxon>Streptomycetaceae</taxon>
        <taxon>Streptomyces</taxon>
    </lineage>
</organism>
<dbReference type="InterPro" id="IPR016125">
    <property type="entry name" value="Peptidase_C15-like"/>
</dbReference>
<dbReference type="PANTHER" id="PTHR23402:SF1">
    <property type="entry name" value="PYROGLUTAMYL-PEPTIDASE I"/>
    <property type="match status" value="1"/>
</dbReference>
<evidence type="ECO:0000256" key="7">
    <source>
        <dbReference type="ARBA" id="ARBA00022801"/>
    </source>
</evidence>
<dbReference type="PIRSF" id="PIRSF015592">
    <property type="entry name" value="Prld-crbxl_pptds"/>
    <property type="match status" value="1"/>
</dbReference>
<dbReference type="NCBIfam" id="NF009676">
    <property type="entry name" value="PRK13197.1"/>
    <property type="match status" value="1"/>
</dbReference>
<dbReference type="AlphaFoldDB" id="A0A2N8PJL6"/>
<dbReference type="PROSITE" id="PS01334">
    <property type="entry name" value="PYRASE_CYS"/>
    <property type="match status" value="1"/>
</dbReference>
<dbReference type="EC" id="3.4.19.3" evidence="9"/>
<keyword evidence="6 9" id="KW-0645">Protease</keyword>
<comment type="subunit">
    <text evidence="9">Homotetramer.</text>
</comment>
<evidence type="ECO:0000256" key="3">
    <source>
        <dbReference type="ARBA" id="ARBA00004496"/>
    </source>
</evidence>
<dbReference type="GO" id="GO:0005829">
    <property type="term" value="C:cytosol"/>
    <property type="evidence" value="ECO:0007669"/>
    <property type="project" value="InterPro"/>
</dbReference>
<dbReference type="Gene3D" id="3.40.630.20">
    <property type="entry name" value="Peptidase C15, pyroglutamyl peptidase I-like"/>
    <property type="match status" value="1"/>
</dbReference>